<keyword evidence="2" id="KW-0479">Metal-binding</keyword>
<name>A0A1V5MGG8_UNCT6</name>
<evidence type="ECO:0000256" key="3">
    <source>
        <dbReference type="ARBA" id="ARBA00022801"/>
    </source>
</evidence>
<dbReference type="Proteomes" id="UP000485484">
    <property type="component" value="Unassembled WGS sequence"/>
</dbReference>
<evidence type="ECO:0000313" key="6">
    <source>
        <dbReference type="EMBL" id="OPZ92328.1"/>
    </source>
</evidence>
<evidence type="ECO:0000256" key="2">
    <source>
        <dbReference type="ARBA" id="ARBA00022723"/>
    </source>
</evidence>
<dbReference type="AlphaFoldDB" id="A0A1V5MGG8"/>
<evidence type="ECO:0000256" key="1">
    <source>
        <dbReference type="ARBA" id="ARBA00001947"/>
    </source>
</evidence>
<dbReference type="EMBL" id="MWAK01000108">
    <property type="protein sequence ID" value="OPZ92328.1"/>
    <property type="molecule type" value="Genomic_DNA"/>
</dbReference>
<keyword evidence="4" id="KW-0862">Zinc</keyword>
<evidence type="ECO:0000256" key="4">
    <source>
        <dbReference type="ARBA" id="ARBA00022833"/>
    </source>
</evidence>
<dbReference type="InterPro" id="IPR003785">
    <property type="entry name" value="Creatininase/forma_Hydrolase"/>
</dbReference>
<comment type="caution">
    <text evidence="6">The sequence shown here is derived from an EMBL/GenBank/DDBJ whole genome shotgun (WGS) entry which is preliminary data.</text>
</comment>
<sequence>MRYEMMFPHQLRQALKQNRPAVLPVGVLEYHAEHCVLGVDTLLVIRALELLEKELDLVLFPPFYYGAASYVVEPPENNGTVQVGAPALLEFARPLFASLLRVGFRNIHLFIHHQSENFADGMPTDLAFKLAARQATFEFLEKQRGENWWGDPAMRDYYQRNEAGANPFNWIRVHPFMSAEAQARYPIDHAGRQETSLMLAFCPEGVDDTRRRAAKKWYSASAGQADLKYGRAARRLILDGMRRALQGAA</sequence>
<keyword evidence="3 6" id="KW-0378">Hydrolase</keyword>
<protein>
    <submittedName>
        <fullName evidence="6">Creatinine amidohydrolase</fullName>
    </submittedName>
</protein>
<dbReference type="SUPFAM" id="SSF102215">
    <property type="entry name" value="Creatininase"/>
    <property type="match status" value="1"/>
</dbReference>
<organism evidence="6">
    <name type="scientific">candidate division TA06 bacterium ADurb.Bin417</name>
    <dbReference type="NCBI Taxonomy" id="1852828"/>
    <lineage>
        <taxon>Bacteria</taxon>
        <taxon>Bacteria division TA06</taxon>
    </lineage>
</organism>
<comment type="cofactor">
    <cofactor evidence="1">
        <name>Zn(2+)</name>
        <dbReference type="ChEBI" id="CHEBI:29105"/>
    </cofactor>
</comment>
<gene>
    <name evidence="6" type="ORF">BWY73_00849</name>
</gene>
<accession>A0A1V5MGG8</accession>
<proteinExistence type="inferred from homology"/>
<dbReference type="GO" id="GO:0016811">
    <property type="term" value="F:hydrolase activity, acting on carbon-nitrogen (but not peptide) bonds, in linear amides"/>
    <property type="evidence" value="ECO:0007669"/>
    <property type="project" value="TreeGrafter"/>
</dbReference>
<dbReference type="Gene3D" id="3.40.50.10310">
    <property type="entry name" value="Creatininase"/>
    <property type="match status" value="1"/>
</dbReference>
<dbReference type="Pfam" id="PF02633">
    <property type="entry name" value="Creatininase"/>
    <property type="match status" value="1"/>
</dbReference>
<dbReference type="InterPro" id="IPR024087">
    <property type="entry name" value="Creatininase-like_sf"/>
</dbReference>
<dbReference type="GO" id="GO:0046872">
    <property type="term" value="F:metal ion binding"/>
    <property type="evidence" value="ECO:0007669"/>
    <property type="project" value="UniProtKB-KW"/>
</dbReference>
<dbReference type="PANTHER" id="PTHR35005">
    <property type="entry name" value="3-DEHYDRO-SCYLLO-INOSOSE HYDROLASE"/>
    <property type="match status" value="1"/>
</dbReference>
<comment type="similarity">
    <text evidence="5">Belongs to the creatininase superfamily.</text>
</comment>
<dbReference type="PANTHER" id="PTHR35005:SF1">
    <property type="entry name" value="2-AMINO-5-FORMYLAMINO-6-RIBOSYLAMINOPYRIMIDIN-4(3H)-ONE 5'-MONOPHOSPHATE DEFORMYLASE"/>
    <property type="match status" value="1"/>
</dbReference>
<dbReference type="GO" id="GO:0009231">
    <property type="term" value="P:riboflavin biosynthetic process"/>
    <property type="evidence" value="ECO:0007669"/>
    <property type="project" value="TreeGrafter"/>
</dbReference>
<evidence type="ECO:0000256" key="5">
    <source>
        <dbReference type="ARBA" id="ARBA00024029"/>
    </source>
</evidence>
<reference evidence="6" key="1">
    <citation type="submission" date="2017-02" db="EMBL/GenBank/DDBJ databases">
        <title>Delving into the versatile metabolic prowess of the omnipresent phylum Bacteroidetes.</title>
        <authorList>
            <person name="Nobu M.K."/>
            <person name="Mei R."/>
            <person name="Narihiro T."/>
            <person name="Kuroda K."/>
            <person name="Liu W.-T."/>
        </authorList>
    </citation>
    <scope>NUCLEOTIDE SEQUENCE</scope>
    <source>
        <strain evidence="6">ADurb.Bin417</strain>
    </source>
</reference>